<dbReference type="SUPFAM" id="SSF46689">
    <property type="entry name" value="Homeodomain-like"/>
    <property type="match status" value="1"/>
</dbReference>
<feature type="DNA-binding region" description="H-T-H motif" evidence="2">
    <location>
        <begin position="22"/>
        <end position="41"/>
    </location>
</feature>
<gene>
    <name evidence="4" type="ORF">VRU49_10855</name>
</gene>
<evidence type="ECO:0000313" key="5">
    <source>
        <dbReference type="Proteomes" id="UP001337681"/>
    </source>
</evidence>
<dbReference type="InterPro" id="IPR050109">
    <property type="entry name" value="HTH-type_TetR-like_transc_reg"/>
</dbReference>
<dbReference type="Gene3D" id="1.10.357.10">
    <property type="entry name" value="Tetracycline Repressor, domain 2"/>
    <property type="match status" value="1"/>
</dbReference>
<evidence type="ECO:0000256" key="1">
    <source>
        <dbReference type="ARBA" id="ARBA00023125"/>
    </source>
</evidence>
<dbReference type="PANTHER" id="PTHR30328:SF54">
    <property type="entry name" value="HTH-TYPE TRANSCRIPTIONAL REPRESSOR SCO4008"/>
    <property type="match status" value="1"/>
</dbReference>
<dbReference type="PANTHER" id="PTHR30328">
    <property type="entry name" value="TRANSCRIPTIONAL REPRESSOR"/>
    <property type="match status" value="1"/>
</dbReference>
<evidence type="ECO:0000256" key="2">
    <source>
        <dbReference type="PROSITE-ProRule" id="PRU00335"/>
    </source>
</evidence>
<accession>A0ABU7H3S2</accession>
<name>A0ABU7H3S2_9SPHI</name>
<dbReference type="Pfam" id="PF00440">
    <property type="entry name" value="TetR_N"/>
    <property type="match status" value="1"/>
</dbReference>
<organism evidence="4 5">
    <name type="scientific">Pedobacter flavus</name>
    <dbReference type="NCBI Taxonomy" id="3113906"/>
    <lineage>
        <taxon>Bacteria</taxon>
        <taxon>Pseudomonadati</taxon>
        <taxon>Bacteroidota</taxon>
        <taxon>Sphingobacteriia</taxon>
        <taxon>Sphingobacteriales</taxon>
        <taxon>Sphingobacteriaceae</taxon>
        <taxon>Pedobacter</taxon>
    </lineage>
</organism>
<evidence type="ECO:0000259" key="3">
    <source>
        <dbReference type="PROSITE" id="PS50977"/>
    </source>
</evidence>
<dbReference type="InterPro" id="IPR001647">
    <property type="entry name" value="HTH_TetR"/>
</dbReference>
<dbReference type="PRINTS" id="PR00455">
    <property type="entry name" value="HTHTETR"/>
</dbReference>
<comment type="caution">
    <text evidence="4">The sequence shown here is derived from an EMBL/GenBank/DDBJ whole genome shotgun (WGS) entry which is preliminary data.</text>
</comment>
<dbReference type="SUPFAM" id="SSF48498">
    <property type="entry name" value="Tetracyclin repressor-like, C-terminal domain"/>
    <property type="match status" value="1"/>
</dbReference>
<dbReference type="InterPro" id="IPR009057">
    <property type="entry name" value="Homeodomain-like_sf"/>
</dbReference>
<sequence length="200" mass="23109">MEQKILNKSRQLFYTYGIKNITMEDISKNLGISKKTIYKYYKNKNAIVHSVVEELLKESAISMNAITDKSTDVVEEVYSQMYNMGNQVQLIKLSFFLEIEKSYPELMEKIAKYKAEILSEKIKSNLRRGKESGVYRAELDLEEVALIRLGLIENSFTNNTFLSAGWHTKDILITLTNFYLHGITNQQGKELINKYIKKAG</sequence>
<feature type="domain" description="HTH tetR-type" evidence="3">
    <location>
        <begin position="1"/>
        <end position="59"/>
    </location>
</feature>
<proteinExistence type="predicted"/>
<evidence type="ECO:0000313" key="4">
    <source>
        <dbReference type="EMBL" id="MEE1885915.1"/>
    </source>
</evidence>
<reference evidence="4 5" key="1">
    <citation type="submission" date="2024-01" db="EMBL/GenBank/DDBJ databases">
        <title>Pedobacter sp. nov., isolated from oil-contaminated soil.</title>
        <authorList>
            <person name="Le N.T.T."/>
        </authorList>
    </citation>
    <scope>NUCLEOTIDE SEQUENCE [LARGE SCALE GENOMIC DNA]</scope>
    <source>
        <strain evidence="4 5">VNH31</strain>
    </source>
</reference>
<dbReference type="Proteomes" id="UP001337681">
    <property type="component" value="Unassembled WGS sequence"/>
</dbReference>
<dbReference type="PROSITE" id="PS50977">
    <property type="entry name" value="HTH_TETR_2"/>
    <property type="match status" value="1"/>
</dbReference>
<keyword evidence="5" id="KW-1185">Reference proteome</keyword>
<dbReference type="Gene3D" id="1.10.10.60">
    <property type="entry name" value="Homeodomain-like"/>
    <property type="match status" value="1"/>
</dbReference>
<dbReference type="EMBL" id="JAZDQU010000002">
    <property type="protein sequence ID" value="MEE1885915.1"/>
    <property type="molecule type" value="Genomic_DNA"/>
</dbReference>
<dbReference type="RefSeq" id="WP_330146806.1">
    <property type="nucleotide sequence ID" value="NZ_JAZDQU010000002.1"/>
</dbReference>
<dbReference type="InterPro" id="IPR036271">
    <property type="entry name" value="Tet_transcr_reg_TetR-rel_C_sf"/>
</dbReference>
<protein>
    <submittedName>
        <fullName evidence="4">TetR/AcrR family transcriptional regulator</fullName>
    </submittedName>
</protein>
<keyword evidence="1 2" id="KW-0238">DNA-binding</keyword>